<accession>A0A7U3HWP8</accession>
<reference evidence="1" key="1">
    <citation type="submission" date="2021-02" db="EMBL/GenBank/DDBJ databases">
        <title>Strain Y2R2, a novel species of the genus Halomonas.</title>
        <authorList>
            <person name="Huang H."/>
        </authorList>
    </citation>
    <scope>NUCLEOTIDE SEQUENCE</scope>
    <source>
        <strain evidence="1">Y2R2</strain>
    </source>
</reference>
<protein>
    <submittedName>
        <fullName evidence="1">Uncharacterized protein</fullName>
    </submittedName>
</protein>
<dbReference type="Proteomes" id="UP000324285">
    <property type="component" value="Chromosome"/>
</dbReference>
<keyword evidence="2" id="KW-1185">Reference proteome</keyword>
<gene>
    <name evidence="1" type="ORF">E4T21_21525</name>
</gene>
<organism evidence="1 2">
    <name type="scientific">Halomonas binhaiensis</name>
    <dbReference type="NCBI Taxonomy" id="2562282"/>
    <lineage>
        <taxon>Bacteria</taxon>
        <taxon>Pseudomonadati</taxon>
        <taxon>Pseudomonadota</taxon>
        <taxon>Gammaproteobacteria</taxon>
        <taxon>Oceanospirillales</taxon>
        <taxon>Halomonadaceae</taxon>
        <taxon>Halomonas</taxon>
    </lineage>
</organism>
<proteinExistence type="predicted"/>
<evidence type="ECO:0000313" key="2">
    <source>
        <dbReference type="Proteomes" id="UP000324285"/>
    </source>
</evidence>
<dbReference type="AlphaFoldDB" id="A0A7U3HWP8"/>
<dbReference type="KEGG" id="hbh:E4T21_21525"/>
<evidence type="ECO:0000313" key="1">
    <source>
        <dbReference type="EMBL" id="QRG26781.1"/>
    </source>
</evidence>
<dbReference type="RefSeq" id="WP_187774977.1">
    <property type="nucleotide sequence ID" value="NZ_CP038437.2"/>
</dbReference>
<name>A0A7U3HWP8_9GAMM</name>
<sequence length="58" mass="6389">MDKVGLSDKNGLENMQRKAARCHDAASGFSWIQYSRKLARPSGIELLTSTLPVLRSPS</sequence>
<dbReference type="EMBL" id="CP038437">
    <property type="protein sequence ID" value="QRG26781.1"/>
    <property type="molecule type" value="Genomic_DNA"/>
</dbReference>